<dbReference type="PANTHER" id="PTHR46481:SF10">
    <property type="entry name" value="ZINC FINGER BED DOMAIN-CONTAINING PROTEIN 39"/>
    <property type="match status" value="1"/>
</dbReference>
<reference evidence="7" key="1">
    <citation type="submission" date="2025-08" db="UniProtKB">
        <authorList>
            <consortium name="RefSeq"/>
        </authorList>
    </citation>
    <scope>IDENTIFICATION</scope>
</reference>
<keyword evidence="2" id="KW-0479">Metal-binding</keyword>
<dbReference type="GeneID" id="136085653"/>
<keyword evidence="6" id="KW-1185">Reference proteome</keyword>
<keyword evidence="3" id="KW-0863">Zinc-finger</keyword>
<evidence type="ECO:0000256" key="4">
    <source>
        <dbReference type="ARBA" id="ARBA00022833"/>
    </source>
</evidence>
<dbReference type="SUPFAM" id="SSF53098">
    <property type="entry name" value="Ribonuclease H-like"/>
    <property type="match status" value="1"/>
</dbReference>
<evidence type="ECO:0000256" key="3">
    <source>
        <dbReference type="ARBA" id="ARBA00022771"/>
    </source>
</evidence>
<evidence type="ECO:0000256" key="1">
    <source>
        <dbReference type="ARBA" id="ARBA00004123"/>
    </source>
</evidence>
<evidence type="ECO:0000313" key="6">
    <source>
        <dbReference type="Proteomes" id="UP001652625"/>
    </source>
</evidence>
<accession>A0ABM4CMK2</accession>
<dbReference type="PANTHER" id="PTHR46481">
    <property type="entry name" value="ZINC FINGER BED DOMAIN-CONTAINING PROTEIN 4"/>
    <property type="match status" value="1"/>
</dbReference>
<evidence type="ECO:0000256" key="5">
    <source>
        <dbReference type="ARBA" id="ARBA00023242"/>
    </source>
</evidence>
<keyword evidence="5" id="KW-0539">Nucleus</keyword>
<sequence>MSLSRLLAGRKRDSPVWKFFVYDQKTDKSKCRVEDINNEGVRGAFLAGKNSSNLVAHIQRIHKETHKCYTDEKKKRNAEKMILKRKIDEINSTSSQNSGKTKTQTIRESFEHRITAWPTESSEYQVRQDSVIEMIVNTNYPMVLLDQPSFRKMIKTLDPKFKLPGSATLNKRINERFLRQSAQLKDLINHTRKVTICLDGWTKKGLAASFLGVSACFYDTTIDKTRYAFLNLMELQHPHAGEMLAECLKKCLDQWGIRENQVMLIVSDNGSNMVKAIRLLQEVHAAKKSDESES</sequence>
<evidence type="ECO:0000256" key="2">
    <source>
        <dbReference type="ARBA" id="ARBA00022723"/>
    </source>
</evidence>
<name>A0ABM4CMK2_HYDVU</name>
<proteinExistence type="predicted"/>
<evidence type="ECO:0000313" key="7">
    <source>
        <dbReference type="RefSeq" id="XP_065663049.1"/>
    </source>
</evidence>
<keyword evidence="4" id="KW-0862">Zinc</keyword>
<comment type="subcellular location">
    <subcellularLocation>
        <location evidence="1">Nucleus</location>
    </subcellularLocation>
</comment>
<dbReference type="InterPro" id="IPR052035">
    <property type="entry name" value="ZnF_BED_domain_contain"/>
</dbReference>
<gene>
    <name evidence="7" type="primary">LOC136085653</name>
</gene>
<protein>
    <submittedName>
        <fullName evidence="7">E3 SUMO-protein ligase ZBED1-like</fullName>
    </submittedName>
</protein>
<dbReference type="InterPro" id="IPR012337">
    <property type="entry name" value="RNaseH-like_sf"/>
</dbReference>
<dbReference type="RefSeq" id="XP_065663049.1">
    <property type="nucleotide sequence ID" value="XM_065806977.1"/>
</dbReference>
<organism evidence="6 7">
    <name type="scientific">Hydra vulgaris</name>
    <name type="common">Hydra</name>
    <name type="synonym">Hydra attenuata</name>
    <dbReference type="NCBI Taxonomy" id="6087"/>
    <lineage>
        <taxon>Eukaryota</taxon>
        <taxon>Metazoa</taxon>
        <taxon>Cnidaria</taxon>
        <taxon>Hydrozoa</taxon>
        <taxon>Hydroidolina</taxon>
        <taxon>Anthoathecata</taxon>
        <taxon>Aplanulata</taxon>
        <taxon>Hydridae</taxon>
        <taxon>Hydra</taxon>
    </lineage>
</organism>
<dbReference type="Proteomes" id="UP001652625">
    <property type="component" value="Chromosome 09"/>
</dbReference>